<proteinExistence type="inferred from homology"/>
<comment type="function">
    <text evidence="7">Part of the MsrPQ system that repairs oxidized periplasmic proteins containing methionine sulfoxide residues (Met-O), using respiratory chain electrons. Thus protects these proteins from oxidative-stress damage caused by reactive species of oxygen and chlorine generated by the host defense mechanisms. MsrPQ is essential for the maintenance of envelope integrity under bleach stress, rescuing a wide series of structurally unrelated periplasmic proteins from methionine oxidation. MsrQ provides electrons for reduction to the reductase catalytic subunit MsrP, using the quinone pool of the respiratory chain.</text>
</comment>
<dbReference type="GO" id="GO:0046872">
    <property type="term" value="F:metal ion binding"/>
    <property type="evidence" value="ECO:0007669"/>
    <property type="project" value="UniProtKB-KW"/>
</dbReference>
<dbReference type="GO" id="GO:0005886">
    <property type="term" value="C:plasma membrane"/>
    <property type="evidence" value="ECO:0007669"/>
    <property type="project" value="UniProtKB-SubCell"/>
</dbReference>
<evidence type="ECO:0000256" key="7">
    <source>
        <dbReference type="HAMAP-Rule" id="MF_01207"/>
    </source>
</evidence>
<comment type="cofactor">
    <cofactor evidence="7">
        <name>FMN</name>
        <dbReference type="ChEBI" id="CHEBI:58210"/>
    </cofactor>
    <text evidence="7">Binds 1 FMN per subunit.</text>
</comment>
<dbReference type="HAMAP" id="MF_01207">
    <property type="entry name" value="MsrQ"/>
    <property type="match status" value="1"/>
</dbReference>
<dbReference type="EMBL" id="PUEJ01000005">
    <property type="protein sequence ID" value="PRH86905.1"/>
    <property type="molecule type" value="Genomic_DNA"/>
</dbReference>
<dbReference type="Pfam" id="PF01794">
    <property type="entry name" value="Ferric_reduct"/>
    <property type="match status" value="1"/>
</dbReference>
<keyword evidence="6 7" id="KW-0472">Membrane</keyword>
<evidence type="ECO:0000256" key="2">
    <source>
        <dbReference type="ARBA" id="ARBA00022448"/>
    </source>
</evidence>
<gene>
    <name evidence="7" type="primary">msrQ</name>
    <name evidence="9" type="ORF">C5L14_16600</name>
</gene>
<keyword evidence="10" id="KW-1185">Reference proteome</keyword>
<dbReference type="GO" id="GO:0010181">
    <property type="term" value="F:FMN binding"/>
    <property type="evidence" value="ECO:0007669"/>
    <property type="project" value="UniProtKB-UniRule"/>
</dbReference>
<dbReference type="NCBIfam" id="NF003833">
    <property type="entry name" value="PRK05419.1-5"/>
    <property type="match status" value="1"/>
</dbReference>
<keyword evidence="7" id="KW-0479">Metal-binding</keyword>
<dbReference type="PANTHER" id="PTHR36964">
    <property type="entry name" value="PROTEIN-METHIONINE-SULFOXIDE REDUCTASE HEME-BINDING SUBUNIT MSRQ"/>
    <property type="match status" value="1"/>
</dbReference>
<evidence type="ECO:0000256" key="4">
    <source>
        <dbReference type="ARBA" id="ARBA00022989"/>
    </source>
</evidence>
<sequence>MQLTRASLQAVLKWLIYIVGMLPAVWLFYLAFTGRIGADPVAQLEWGLGLWALRFLIACLCITPLRQLLRINLLRYRRALGLVAFYYVLLHLSVWLWLDRGLDLHAAVQDILRRPYITIGMAAFVLLVPLALTSTNWSIRKLGGKAWSKLHKLVYPAIALGALHFIMIKKVWLIEPLVYAAIVLVLLAWRLLWPLIGNRRPRSARRVAST</sequence>
<dbReference type="GO" id="GO:0016679">
    <property type="term" value="F:oxidoreductase activity, acting on diphenols and related substances as donors"/>
    <property type="evidence" value="ECO:0007669"/>
    <property type="project" value="TreeGrafter"/>
</dbReference>
<keyword evidence="7" id="KW-0285">Flavoprotein</keyword>
<feature type="transmembrane region" description="Helical" evidence="7">
    <location>
        <begin position="178"/>
        <end position="196"/>
    </location>
</feature>
<evidence type="ECO:0000313" key="10">
    <source>
        <dbReference type="Proteomes" id="UP000237682"/>
    </source>
</evidence>
<dbReference type="InterPro" id="IPR013130">
    <property type="entry name" value="Fe3_Rdtase_TM_dom"/>
</dbReference>
<dbReference type="RefSeq" id="WP_105863127.1">
    <property type="nucleotide sequence ID" value="NZ_PUEJ01000005.1"/>
</dbReference>
<evidence type="ECO:0000313" key="9">
    <source>
        <dbReference type="EMBL" id="PRH86905.1"/>
    </source>
</evidence>
<feature type="transmembrane region" description="Helical" evidence="7">
    <location>
        <begin position="12"/>
        <end position="32"/>
    </location>
</feature>
<feature type="transmembrane region" description="Helical" evidence="7">
    <location>
        <begin position="153"/>
        <end position="172"/>
    </location>
</feature>
<evidence type="ECO:0000256" key="1">
    <source>
        <dbReference type="ARBA" id="ARBA00004141"/>
    </source>
</evidence>
<feature type="domain" description="Ferric oxidoreductase" evidence="8">
    <location>
        <begin position="48"/>
        <end position="161"/>
    </location>
</feature>
<protein>
    <recommendedName>
        <fullName evidence="7">Protein-methionine-sulfoxide reductase heme-binding subunit MsrQ</fullName>
    </recommendedName>
    <alternativeName>
        <fullName evidence="7">Flavocytochrome MsrQ</fullName>
    </alternativeName>
</protein>
<organism evidence="9 10">
    <name type="scientific">Labrys okinawensis</name>
    <dbReference type="NCBI Taxonomy" id="346911"/>
    <lineage>
        <taxon>Bacteria</taxon>
        <taxon>Pseudomonadati</taxon>
        <taxon>Pseudomonadota</taxon>
        <taxon>Alphaproteobacteria</taxon>
        <taxon>Hyphomicrobiales</taxon>
        <taxon>Xanthobacteraceae</taxon>
        <taxon>Labrys</taxon>
    </lineage>
</organism>
<keyword evidence="3 7" id="KW-0812">Transmembrane</keyword>
<comment type="subunit">
    <text evidence="7">Heterodimer of a catalytic subunit (MsrP) and a heme-binding subunit (MsrQ).</text>
</comment>
<comment type="similarity">
    <text evidence="7">Belongs to the MsrQ family.</text>
</comment>
<evidence type="ECO:0000256" key="6">
    <source>
        <dbReference type="ARBA" id="ARBA00023136"/>
    </source>
</evidence>
<evidence type="ECO:0000256" key="5">
    <source>
        <dbReference type="ARBA" id="ARBA00023004"/>
    </source>
</evidence>
<comment type="cofactor">
    <cofactor evidence="7">
        <name>heme b</name>
        <dbReference type="ChEBI" id="CHEBI:60344"/>
    </cofactor>
    <text evidence="7">Binds 1 heme b (iron(II)-protoporphyrin IX) group per subunit.</text>
</comment>
<name>A0A2S9QC57_9HYPH</name>
<dbReference type="InterPro" id="IPR022837">
    <property type="entry name" value="MsrQ-like"/>
</dbReference>
<keyword evidence="4 7" id="KW-1133">Transmembrane helix</keyword>
<keyword evidence="7" id="KW-0249">Electron transport</keyword>
<dbReference type="AlphaFoldDB" id="A0A2S9QC57"/>
<accession>A0A2S9QC57</accession>
<dbReference type="GO" id="GO:0030091">
    <property type="term" value="P:protein repair"/>
    <property type="evidence" value="ECO:0007669"/>
    <property type="project" value="UniProtKB-UniRule"/>
</dbReference>
<dbReference type="PANTHER" id="PTHR36964:SF1">
    <property type="entry name" value="PROTEIN-METHIONINE-SULFOXIDE REDUCTASE HEME-BINDING SUBUNIT MSRQ"/>
    <property type="match status" value="1"/>
</dbReference>
<evidence type="ECO:0000259" key="8">
    <source>
        <dbReference type="Pfam" id="PF01794"/>
    </source>
</evidence>
<keyword evidence="7" id="KW-0288">FMN</keyword>
<comment type="caution">
    <text evidence="9">The sequence shown here is derived from an EMBL/GenBank/DDBJ whole genome shotgun (WGS) entry which is preliminary data.</text>
</comment>
<keyword evidence="7" id="KW-0349">Heme</keyword>
<dbReference type="Proteomes" id="UP000237682">
    <property type="component" value="Unassembled WGS sequence"/>
</dbReference>
<keyword evidence="7" id="KW-1003">Cell membrane</keyword>
<feature type="transmembrane region" description="Helical" evidence="7">
    <location>
        <begin position="116"/>
        <end position="132"/>
    </location>
</feature>
<feature type="transmembrane region" description="Helical" evidence="7">
    <location>
        <begin position="44"/>
        <end position="65"/>
    </location>
</feature>
<feature type="transmembrane region" description="Helical" evidence="7">
    <location>
        <begin position="77"/>
        <end position="96"/>
    </location>
</feature>
<reference evidence="9 10" key="1">
    <citation type="submission" date="2018-02" db="EMBL/GenBank/DDBJ databases">
        <title>Whole genome sequencing of endophytic bacterium.</title>
        <authorList>
            <person name="Eedara R."/>
            <person name="Podile A.R."/>
        </authorList>
    </citation>
    <scope>NUCLEOTIDE SEQUENCE [LARGE SCALE GENOMIC DNA]</scope>
    <source>
        <strain evidence="9 10">RP1T</strain>
    </source>
</reference>
<evidence type="ECO:0000256" key="3">
    <source>
        <dbReference type="ARBA" id="ARBA00022692"/>
    </source>
</evidence>
<keyword evidence="2 7" id="KW-0813">Transport</keyword>
<comment type="subcellular location">
    <subcellularLocation>
        <location evidence="7">Cell membrane</location>
        <topology evidence="7">Multi-pass membrane protein</topology>
    </subcellularLocation>
    <subcellularLocation>
        <location evidence="1">Membrane</location>
        <topology evidence="1">Multi-pass membrane protein</topology>
    </subcellularLocation>
</comment>
<dbReference type="OrthoDB" id="9788328at2"/>
<keyword evidence="5 7" id="KW-0408">Iron</keyword>
<dbReference type="GO" id="GO:0009055">
    <property type="term" value="F:electron transfer activity"/>
    <property type="evidence" value="ECO:0007669"/>
    <property type="project" value="UniProtKB-UniRule"/>
</dbReference>
<dbReference type="GO" id="GO:0020037">
    <property type="term" value="F:heme binding"/>
    <property type="evidence" value="ECO:0007669"/>
    <property type="project" value="UniProtKB-UniRule"/>
</dbReference>